<dbReference type="Pfam" id="PF07702">
    <property type="entry name" value="UTRA"/>
    <property type="match status" value="1"/>
</dbReference>
<dbReference type="CDD" id="cd07377">
    <property type="entry name" value="WHTH_GntR"/>
    <property type="match status" value="1"/>
</dbReference>
<keyword evidence="1" id="KW-0805">Transcription regulation</keyword>
<dbReference type="InterPro" id="IPR050679">
    <property type="entry name" value="Bact_HTH_transcr_reg"/>
</dbReference>
<dbReference type="EMBL" id="JBHLUK010000060">
    <property type="protein sequence ID" value="MFC0423792.1"/>
    <property type="molecule type" value="Genomic_DNA"/>
</dbReference>
<accession>A0ABV6K3V4</accession>
<feature type="domain" description="HTH gntR-type" evidence="5">
    <location>
        <begin position="2"/>
        <end position="70"/>
    </location>
</feature>
<organism evidence="6 7">
    <name type="scientific">Lactiplantibacillus plajomi</name>
    <dbReference type="NCBI Taxonomy" id="1457217"/>
    <lineage>
        <taxon>Bacteria</taxon>
        <taxon>Bacillati</taxon>
        <taxon>Bacillota</taxon>
        <taxon>Bacilli</taxon>
        <taxon>Lactobacillales</taxon>
        <taxon>Lactobacillaceae</taxon>
        <taxon>Lactiplantibacillus</taxon>
    </lineage>
</organism>
<protein>
    <recommendedName>
        <fullName evidence="4">Trehalose operon repressor</fullName>
    </recommendedName>
</protein>
<reference evidence="6 7" key="1">
    <citation type="submission" date="2024-09" db="EMBL/GenBank/DDBJ databases">
        <authorList>
            <person name="Sun Q."/>
            <person name="Mori K."/>
        </authorList>
    </citation>
    <scope>NUCLEOTIDE SEQUENCE [LARGE SCALE GENOMIC DNA]</scope>
    <source>
        <strain evidence="6 7">TBRC 4575</strain>
    </source>
</reference>
<dbReference type="SUPFAM" id="SSF46785">
    <property type="entry name" value="Winged helix' DNA-binding domain"/>
    <property type="match status" value="1"/>
</dbReference>
<dbReference type="InterPro" id="IPR036390">
    <property type="entry name" value="WH_DNA-bd_sf"/>
</dbReference>
<dbReference type="InterPro" id="IPR012770">
    <property type="entry name" value="TreR"/>
</dbReference>
<dbReference type="InterPro" id="IPR000524">
    <property type="entry name" value="Tscrpt_reg_HTH_GntR"/>
</dbReference>
<dbReference type="Pfam" id="PF00392">
    <property type="entry name" value="GntR"/>
    <property type="match status" value="1"/>
</dbReference>
<dbReference type="PRINTS" id="PR00035">
    <property type="entry name" value="HTHGNTR"/>
</dbReference>
<evidence type="ECO:0000259" key="5">
    <source>
        <dbReference type="PROSITE" id="PS50949"/>
    </source>
</evidence>
<evidence type="ECO:0000313" key="6">
    <source>
        <dbReference type="EMBL" id="MFC0423792.1"/>
    </source>
</evidence>
<evidence type="ECO:0000256" key="1">
    <source>
        <dbReference type="ARBA" id="ARBA00023015"/>
    </source>
</evidence>
<gene>
    <name evidence="6" type="primary">treR</name>
    <name evidence="6" type="ORF">ACFFGS_06610</name>
</gene>
<dbReference type="Proteomes" id="UP001589855">
    <property type="component" value="Unassembled WGS sequence"/>
</dbReference>
<dbReference type="SMART" id="SM00866">
    <property type="entry name" value="UTRA"/>
    <property type="match status" value="1"/>
</dbReference>
<dbReference type="PANTHER" id="PTHR44846">
    <property type="entry name" value="MANNOSYL-D-GLYCERATE TRANSPORT/METABOLISM SYSTEM REPRESSOR MNGR-RELATED"/>
    <property type="match status" value="1"/>
</dbReference>
<proteinExistence type="predicted"/>
<name>A0ABV6K3V4_9LACO</name>
<dbReference type="SMART" id="SM00345">
    <property type="entry name" value="HTH_GNTR"/>
    <property type="match status" value="1"/>
</dbReference>
<evidence type="ECO:0000256" key="2">
    <source>
        <dbReference type="ARBA" id="ARBA00023125"/>
    </source>
</evidence>
<dbReference type="SUPFAM" id="SSF64288">
    <property type="entry name" value="Chorismate lyase-like"/>
    <property type="match status" value="1"/>
</dbReference>
<comment type="caution">
    <text evidence="6">The sequence shown here is derived from an EMBL/GenBank/DDBJ whole genome shotgun (WGS) entry which is preliminary data.</text>
</comment>
<dbReference type="RefSeq" id="WP_137645646.1">
    <property type="nucleotide sequence ID" value="NZ_BAABRM010000022.1"/>
</dbReference>
<dbReference type="PROSITE" id="PS50949">
    <property type="entry name" value="HTH_GNTR"/>
    <property type="match status" value="1"/>
</dbReference>
<evidence type="ECO:0000256" key="3">
    <source>
        <dbReference type="ARBA" id="ARBA00023163"/>
    </source>
</evidence>
<dbReference type="InterPro" id="IPR036388">
    <property type="entry name" value="WH-like_DNA-bd_sf"/>
</dbReference>
<dbReference type="InterPro" id="IPR028978">
    <property type="entry name" value="Chorismate_lyase_/UTRA_dom_sf"/>
</dbReference>
<keyword evidence="7" id="KW-1185">Reference proteome</keyword>
<dbReference type="InterPro" id="IPR011663">
    <property type="entry name" value="UTRA"/>
</dbReference>
<dbReference type="Gene3D" id="1.10.10.10">
    <property type="entry name" value="Winged helix-like DNA-binding domain superfamily/Winged helix DNA-binding domain"/>
    <property type="match status" value="1"/>
</dbReference>
<keyword evidence="2" id="KW-0238">DNA-binding</keyword>
<dbReference type="Gene3D" id="3.40.1410.10">
    <property type="entry name" value="Chorismate lyase-like"/>
    <property type="match status" value="1"/>
</dbReference>
<evidence type="ECO:0000313" key="7">
    <source>
        <dbReference type="Proteomes" id="UP001589855"/>
    </source>
</evidence>
<dbReference type="NCBIfam" id="TIGR02404">
    <property type="entry name" value="trehalos_R_Bsub"/>
    <property type="match status" value="1"/>
</dbReference>
<dbReference type="PANTHER" id="PTHR44846:SF12">
    <property type="entry name" value="HTH-TYPE TRANSCRIPTIONAL REGULATOR TRER"/>
    <property type="match status" value="1"/>
</dbReference>
<evidence type="ECO:0000256" key="4">
    <source>
        <dbReference type="NCBIfam" id="TIGR02404"/>
    </source>
</evidence>
<sequence length="242" mass="27448">MLNKSALVYDDLKQKIDQEVYKLGTYLPSENQLCALYGISRETGRKALAGLADNGYIQKIRGKGSLVIEHRQYAFPVSGIVSYKELAHKLNVTTTNIVYEFEPQASLPYGSFASLGGEQTTVPVTAIKRVRVLNGEPDIIDKDYILKSVVPNLPRRAAEDSLYAYFEQELGLAISYATKEITMEPATAEDRERLHVDDSMWIAVVRSVTSLEDARAFQYTESRHRADKFRFRDFARRQPQPF</sequence>
<keyword evidence="3" id="KW-0804">Transcription</keyword>